<keyword evidence="3" id="KW-0539">Nucleus</keyword>
<gene>
    <name evidence="5" type="ORF">POM88_040602</name>
</gene>
<evidence type="ECO:0000313" key="5">
    <source>
        <dbReference type="EMBL" id="KAK1365041.1"/>
    </source>
</evidence>
<comment type="caution">
    <text evidence="5">The sequence shown here is derived from an EMBL/GenBank/DDBJ whole genome shotgun (WGS) entry which is preliminary data.</text>
</comment>
<sequence>MAQFVDNDPAAFEAMISSEIYEHIYRLNISYTVAESAIEVAHAAANRWTDNIFTLQQWCSNNFAQAKEPLEHLYEEIGIKEDFDYLKLPAIPAVISNSRCTITM</sequence>
<proteinExistence type="predicted"/>
<reference evidence="5" key="1">
    <citation type="submission" date="2023-02" db="EMBL/GenBank/DDBJ databases">
        <title>Genome of toxic invasive species Heracleum sosnowskyi carries increased number of genes despite the absence of recent whole-genome duplications.</title>
        <authorList>
            <person name="Schelkunov M."/>
            <person name="Shtratnikova V."/>
            <person name="Makarenko M."/>
            <person name="Klepikova A."/>
            <person name="Omelchenko D."/>
            <person name="Novikova G."/>
            <person name="Obukhova E."/>
            <person name="Bogdanov V."/>
            <person name="Penin A."/>
            <person name="Logacheva M."/>
        </authorList>
    </citation>
    <scope>NUCLEOTIDE SEQUENCE</scope>
    <source>
        <strain evidence="5">Hsosn_3</strain>
        <tissue evidence="5">Leaf</tissue>
    </source>
</reference>
<evidence type="ECO:0000256" key="3">
    <source>
        <dbReference type="ARBA" id="ARBA00023242"/>
    </source>
</evidence>
<reference evidence="5" key="2">
    <citation type="submission" date="2023-05" db="EMBL/GenBank/DDBJ databases">
        <authorList>
            <person name="Schelkunov M.I."/>
        </authorList>
    </citation>
    <scope>NUCLEOTIDE SEQUENCE</scope>
    <source>
        <strain evidence="5">Hsosn_3</strain>
        <tissue evidence="5">Leaf</tissue>
    </source>
</reference>
<evidence type="ECO:0000313" key="6">
    <source>
        <dbReference type="Proteomes" id="UP001237642"/>
    </source>
</evidence>
<evidence type="ECO:0000256" key="1">
    <source>
        <dbReference type="ARBA" id="ARBA00004123"/>
    </source>
</evidence>
<feature type="domain" description="Leucine zipper with capping helix" evidence="4">
    <location>
        <begin position="35"/>
        <end position="86"/>
    </location>
</feature>
<dbReference type="EMBL" id="JAUIZM010000009">
    <property type="protein sequence ID" value="KAK1365041.1"/>
    <property type="molecule type" value="Genomic_DNA"/>
</dbReference>
<dbReference type="Proteomes" id="UP001237642">
    <property type="component" value="Unassembled WGS sequence"/>
</dbReference>
<name>A0AAD8M8Y6_9APIA</name>
<dbReference type="GO" id="GO:0005634">
    <property type="term" value="C:nucleus"/>
    <property type="evidence" value="ECO:0007669"/>
    <property type="project" value="UniProtKB-SubCell"/>
</dbReference>
<dbReference type="Pfam" id="PF18517">
    <property type="entry name" value="LZ3wCH"/>
    <property type="match status" value="1"/>
</dbReference>
<comment type="subcellular location">
    <subcellularLocation>
        <location evidence="1">Nucleus</location>
    </subcellularLocation>
</comment>
<dbReference type="InterPro" id="IPR040661">
    <property type="entry name" value="LZ3wCH"/>
</dbReference>
<evidence type="ECO:0000256" key="2">
    <source>
        <dbReference type="ARBA" id="ARBA00023054"/>
    </source>
</evidence>
<organism evidence="5 6">
    <name type="scientific">Heracleum sosnowskyi</name>
    <dbReference type="NCBI Taxonomy" id="360622"/>
    <lineage>
        <taxon>Eukaryota</taxon>
        <taxon>Viridiplantae</taxon>
        <taxon>Streptophyta</taxon>
        <taxon>Embryophyta</taxon>
        <taxon>Tracheophyta</taxon>
        <taxon>Spermatophyta</taxon>
        <taxon>Magnoliopsida</taxon>
        <taxon>eudicotyledons</taxon>
        <taxon>Gunneridae</taxon>
        <taxon>Pentapetalae</taxon>
        <taxon>asterids</taxon>
        <taxon>campanulids</taxon>
        <taxon>Apiales</taxon>
        <taxon>Apiaceae</taxon>
        <taxon>Apioideae</taxon>
        <taxon>apioid superclade</taxon>
        <taxon>Tordylieae</taxon>
        <taxon>Tordyliinae</taxon>
        <taxon>Heracleum</taxon>
    </lineage>
</organism>
<accession>A0AAD8M8Y6</accession>
<evidence type="ECO:0000259" key="4">
    <source>
        <dbReference type="Pfam" id="PF18517"/>
    </source>
</evidence>
<keyword evidence="6" id="KW-1185">Reference proteome</keyword>
<dbReference type="AlphaFoldDB" id="A0AAD8M8Y6"/>
<keyword evidence="2" id="KW-0175">Coiled coil</keyword>
<protein>
    <recommendedName>
        <fullName evidence="4">Leucine zipper with capping helix domain-containing protein</fullName>
    </recommendedName>
</protein>